<keyword evidence="7" id="KW-1185">Reference proteome</keyword>
<name>A0A9P7Y0G8_9FUNG</name>
<dbReference type="EMBL" id="JAHRHY010000005">
    <property type="protein sequence ID" value="KAG9069061.1"/>
    <property type="molecule type" value="Genomic_DNA"/>
</dbReference>
<evidence type="ECO:0000256" key="4">
    <source>
        <dbReference type="ARBA" id="ARBA00023002"/>
    </source>
</evidence>
<evidence type="ECO:0000313" key="7">
    <source>
        <dbReference type="Proteomes" id="UP000707451"/>
    </source>
</evidence>
<dbReference type="Gene3D" id="3.50.50.60">
    <property type="entry name" value="FAD/NAD(P)-binding domain"/>
    <property type="match status" value="2"/>
</dbReference>
<dbReference type="Pfam" id="PF01494">
    <property type="entry name" value="FAD_binding_3"/>
    <property type="match status" value="1"/>
</dbReference>
<sequence>MSLPPRPRPKVLIVGAGLGGLMLGILLDKIGVPYHIYERSLEVKALGALMSFSGNVLRLFEQLGMLEEVLSISIPSANSTIYSEDMDLLADLGIPGYESLIKILCSDDTSYEGDILVGADGAYSTIRREMHARMEQEGLLSEADKQDFTVPYVCMVGTTTARDPDRYPELKDDVAHLHHVIGNSTRYSWTTITISKNRICWSVMAQIKSESEANQLRLSSTEWGPEAAESMIKEVHDFPIKLGGGAGVLGDIIDATPPDVVSKVMLEEKLFEQWSHGRIVLIGDEDRGSVASLPQKVSWRYQAELDAAAAHKP</sequence>
<dbReference type="PRINTS" id="PR00420">
    <property type="entry name" value="RNGMNOXGNASE"/>
</dbReference>
<comment type="similarity">
    <text evidence="1">Belongs to the paxM FAD-dependent monooxygenase family.</text>
</comment>
<dbReference type="SUPFAM" id="SSF51905">
    <property type="entry name" value="FAD/NAD(P)-binding domain"/>
    <property type="match status" value="1"/>
</dbReference>
<dbReference type="PANTHER" id="PTHR47356:SF2">
    <property type="entry name" value="FAD-BINDING DOMAIN-CONTAINING PROTEIN-RELATED"/>
    <property type="match status" value="1"/>
</dbReference>
<accession>A0A9P7Y0G8</accession>
<evidence type="ECO:0000313" key="6">
    <source>
        <dbReference type="EMBL" id="KAG9069061.1"/>
    </source>
</evidence>
<dbReference type="InterPro" id="IPR002938">
    <property type="entry name" value="FAD-bd"/>
</dbReference>
<dbReference type="Proteomes" id="UP000707451">
    <property type="component" value="Unassembled WGS sequence"/>
</dbReference>
<keyword evidence="2" id="KW-0285">Flavoprotein</keyword>
<organism evidence="6 7">
    <name type="scientific">Linnemannia hyalina</name>
    <dbReference type="NCBI Taxonomy" id="64524"/>
    <lineage>
        <taxon>Eukaryota</taxon>
        <taxon>Fungi</taxon>
        <taxon>Fungi incertae sedis</taxon>
        <taxon>Mucoromycota</taxon>
        <taxon>Mortierellomycotina</taxon>
        <taxon>Mortierellomycetes</taxon>
        <taxon>Mortierellales</taxon>
        <taxon>Mortierellaceae</taxon>
        <taxon>Linnemannia</taxon>
    </lineage>
</organism>
<evidence type="ECO:0000256" key="3">
    <source>
        <dbReference type="ARBA" id="ARBA00022827"/>
    </source>
</evidence>
<dbReference type="PANTHER" id="PTHR47356">
    <property type="entry name" value="FAD-DEPENDENT MONOOXYGENASE ASQG-RELATED"/>
    <property type="match status" value="1"/>
</dbReference>
<keyword evidence="3" id="KW-0274">FAD</keyword>
<dbReference type="AlphaFoldDB" id="A0A9P7Y0G8"/>
<evidence type="ECO:0000259" key="5">
    <source>
        <dbReference type="Pfam" id="PF01494"/>
    </source>
</evidence>
<dbReference type="Gene3D" id="3.30.9.30">
    <property type="match status" value="1"/>
</dbReference>
<dbReference type="GO" id="GO:0071949">
    <property type="term" value="F:FAD binding"/>
    <property type="evidence" value="ECO:0007669"/>
    <property type="project" value="InterPro"/>
</dbReference>
<dbReference type="OrthoDB" id="655030at2759"/>
<dbReference type="GO" id="GO:0004497">
    <property type="term" value="F:monooxygenase activity"/>
    <property type="evidence" value="ECO:0007669"/>
    <property type="project" value="InterPro"/>
</dbReference>
<gene>
    <name evidence="6" type="ORF">KI688_009952</name>
</gene>
<protein>
    <recommendedName>
        <fullName evidence="5">FAD-binding domain-containing protein</fullName>
    </recommendedName>
</protein>
<evidence type="ECO:0000256" key="1">
    <source>
        <dbReference type="ARBA" id="ARBA00007992"/>
    </source>
</evidence>
<comment type="caution">
    <text evidence="6">The sequence shown here is derived from an EMBL/GenBank/DDBJ whole genome shotgun (WGS) entry which is preliminary data.</text>
</comment>
<dbReference type="InterPro" id="IPR036188">
    <property type="entry name" value="FAD/NAD-bd_sf"/>
</dbReference>
<evidence type="ECO:0000256" key="2">
    <source>
        <dbReference type="ARBA" id="ARBA00022630"/>
    </source>
</evidence>
<reference evidence="6" key="1">
    <citation type="submission" date="2021-06" db="EMBL/GenBank/DDBJ databases">
        <title>Genome Sequence of Mortierella hyaline Strain SCG-10, a Cold-Adapted, Nitrate-Reducing Fungus Isolated from Soil in Minnesota, USA.</title>
        <authorList>
            <person name="Aldossari N."/>
        </authorList>
    </citation>
    <scope>NUCLEOTIDE SEQUENCE</scope>
    <source>
        <strain evidence="6">SCG-10</strain>
    </source>
</reference>
<proteinExistence type="inferred from homology"/>
<dbReference type="InterPro" id="IPR050562">
    <property type="entry name" value="FAD_mOase_fung"/>
</dbReference>
<keyword evidence="4" id="KW-0560">Oxidoreductase</keyword>
<feature type="domain" description="FAD-binding" evidence="5">
    <location>
        <begin position="10"/>
        <end position="82"/>
    </location>
</feature>